<keyword evidence="2" id="KW-1185">Reference proteome</keyword>
<evidence type="ECO:0000313" key="2">
    <source>
        <dbReference type="Proteomes" id="UP000050525"/>
    </source>
</evidence>
<evidence type="ECO:0000313" key="1">
    <source>
        <dbReference type="EMBL" id="KYO32702.1"/>
    </source>
</evidence>
<dbReference type="EMBL" id="AKHW03003879">
    <property type="protein sequence ID" value="KYO32702.1"/>
    <property type="molecule type" value="Genomic_DNA"/>
</dbReference>
<dbReference type="Proteomes" id="UP000050525">
    <property type="component" value="Unassembled WGS sequence"/>
</dbReference>
<name>A0A151N7A3_ALLMI</name>
<proteinExistence type="predicted"/>
<accession>A0A151N7A3</accession>
<organism evidence="1 2">
    <name type="scientific">Alligator mississippiensis</name>
    <name type="common">American alligator</name>
    <dbReference type="NCBI Taxonomy" id="8496"/>
    <lineage>
        <taxon>Eukaryota</taxon>
        <taxon>Metazoa</taxon>
        <taxon>Chordata</taxon>
        <taxon>Craniata</taxon>
        <taxon>Vertebrata</taxon>
        <taxon>Euteleostomi</taxon>
        <taxon>Archelosauria</taxon>
        <taxon>Archosauria</taxon>
        <taxon>Crocodylia</taxon>
        <taxon>Alligatoridae</taxon>
        <taxon>Alligatorinae</taxon>
        <taxon>Alligator</taxon>
    </lineage>
</organism>
<comment type="caution">
    <text evidence="1">The sequence shown here is derived from an EMBL/GenBank/DDBJ whole genome shotgun (WGS) entry which is preliminary data.</text>
</comment>
<dbReference type="AlphaFoldDB" id="A0A151N7A3"/>
<sequence length="132" mass="14281">MLISPGQLHRYDVQEEETCEVLMPPIRAKLKRVPPPRLCHSLFLSRVRPLGGCGLCHLLPRAPGFLPETCNNAGPHTAGSGLKCHCDKRLLAVAVLVQGQGRHPLFSSHQSLQAQSSITSPYGIKLAKGVTS</sequence>
<protein>
    <submittedName>
        <fullName evidence="1">Uncharacterized protein</fullName>
    </submittedName>
</protein>
<gene>
    <name evidence="1" type="ORF">Y1Q_0009316</name>
</gene>
<reference evidence="1 2" key="1">
    <citation type="journal article" date="2012" name="Genome Biol.">
        <title>Sequencing three crocodilian genomes to illuminate the evolution of archosaurs and amniotes.</title>
        <authorList>
            <person name="St John J.A."/>
            <person name="Braun E.L."/>
            <person name="Isberg S.R."/>
            <person name="Miles L.G."/>
            <person name="Chong A.Y."/>
            <person name="Gongora J."/>
            <person name="Dalzell P."/>
            <person name="Moran C."/>
            <person name="Bed'hom B."/>
            <person name="Abzhanov A."/>
            <person name="Burgess S.C."/>
            <person name="Cooksey A.M."/>
            <person name="Castoe T.A."/>
            <person name="Crawford N.G."/>
            <person name="Densmore L.D."/>
            <person name="Drew J.C."/>
            <person name="Edwards S.V."/>
            <person name="Faircloth B.C."/>
            <person name="Fujita M.K."/>
            <person name="Greenwold M.J."/>
            <person name="Hoffmann F.G."/>
            <person name="Howard J.M."/>
            <person name="Iguchi T."/>
            <person name="Janes D.E."/>
            <person name="Khan S.Y."/>
            <person name="Kohno S."/>
            <person name="de Koning A.J."/>
            <person name="Lance S.L."/>
            <person name="McCarthy F.M."/>
            <person name="McCormack J.E."/>
            <person name="Merchant M.E."/>
            <person name="Peterson D.G."/>
            <person name="Pollock D.D."/>
            <person name="Pourmand N."/>
            <person name="Raney B.J."/>
            <person name="Roessler K.A."/>
            <person name="Sanford J.R."/>
            <person name="Sawyer R.H."/>
            <person name="Schmidt C.J."/>
            <person name="Triplett E.W."/>
            <person name="Tuberville T.D."/>
            <person name="Venegas-Anaya M."/>
            <person name="Howard J.T."/>
            <person name="Jarvis E.D."/>
            <person name="Guillette L.J.Jr."/>
            <person name="Glenn T.C."/>
            <person name="Green R.E."/>
            <person name="Ray D.A."/>
        </authorList>
    </citation>
    <scope>NUCLEOTIDE SEQUENCE [LARGE SCALE GENOMIC DNA]</scope>
    <source>
        <strain evidence="1">KSC_2009_1</strain>
    </source>
</reference>